<name>A0A8J7Q6E6_9BACT</name>
<accession>A0A8J7Q6E6</accession>
<gene>
    <name evidence="2" type="ORF">J3U88_22995</name>
</gene>
<reference evidence="2" key="1">
    <citation type="submission" date="2021-03" db="EMBL/GenBank/DDBJ databases">
        <authorList>
            <person name="Wang G."/>
        </authorList>
    </citation>
    <scope>NUCLEOTIDE SEQUENCE</scope>
    <source>
        <strain evidence="2">KCTC 12899</strain>
    </source>
</reference>
<dbReference type="Proteomes" id="UP000664417">
    <property type="component" value="Unassembled WGS sequence"/>
</dbReference>
<dbReference type="RefSeq" id="WP_207861342.1">
    <property type="nucleotide sequence ID" value="NZ_JAFREP010000024.1"/>
</dbReference>
<proteinExistence type="predicted"/>
<dbReference type="EMBL" id="JAFREP010000024">
    <property type="protein sequence ID" value="MBO1321367.1"/>
    <property type="molecule type" value="Genomic_DNA"/>
</dbReference>
<evidence type="ECO:0000313" key="2">
    <source>
        <dbReference type="EMBL" id="MBO1321367.1"/>
    </source>
</evidence>
<organism evidence="2 3">
    <name type="scientific">Acanthopleuribacter pedis</name>
    <dbReference type="NCBI Taxonomy" id="442870"/>
    <lineage>
        <taxon>Bacteria</taxon>
        <taxon>Pseudomonadati</taxon>
        <taxon>Acidobacteriota</taxon>
        <taxon>Holophagae</taxon>
        <taxon>Acanthopleuribacterales</taxon>
        <taxon>Acanthopleuribacteraceae</taxon>
        <taxon>Acanthopleuribacter</taxon>
    </lineage>
</organism>
<comment type="caution">
    <text evidence="2">The sequence shown here is derived from an EMBL/GenBank/DDBJ whole genome shotgun (WGS) entry which is preliminary data.</text>
</comment>
<protein>
    <submittedName>
        <fullName evidence="2">Uncharacterized protein</fullName>
    </submittedName>
</protein>
<evidence type="ECO:0000313" key="3">
    <source>
        <dbReference type="Proteomes" id="UP000664417"/>
    </source>
</evidence>
<evidence type="ECO:0000256" key="1">
    <source>
        <dbReference type="SAM" id="MobiDB-lite"/>
    </source>
</evidence>
<sequence length="305" mass="34044">MTGTYAVFRQGVLSTEVHPVPPTDHDGLVMFQRPGSREVLPIYAYHPYDEDGVRNAAVAGFHRKSFQGVESQLNDLLSRVTRDYPPAAWFYVMVGHSMKVVKWYFKSRGLTNMVALNVSGVQRDRVATSDFVRYLQQKIQKTGGHNLLVLDYTYSGSGLATIGNLIKQQYPQRTVKTLALAERSELGRMNSHGIDAISLTNGPDCLAKQMRGENLKAFGRHKVKNTLHEWRADVPQSPDAAEFLVAKRRFTQELQTAALFDYYEALTTYQRARREAGDDDLGLVGSLSGSEAGDGGESFNDDDFV</sequence>
<dbReference type="AlphaFoldDB" id="A0A8J7Q6E6"/>
<keyword evidence="3" id="KW-1185">Reference proteome</keyword>
<feature type="region of interest" description="Disordered" evidence="1">
    <location>
        <begin position="283"/>
        <end position="305"/>
    </location>
</feature>